<evidence type="ECO:0000313" key="2">
    <source>
        <dbReference type="Proteomes" id="UP001154860"/>
    </source>
</evidence>
<accession>A0A9X1C5Z9</accession>
<reference evidence="1 2" key="2">
    <citation type="journal article" date="2023" name="Plant Pathol.">
        <title>Dismantling and reorganizing Pseudomonas marginalis sensu#lato.</title>
        <authorList>
            <person name="Sawada H."/>
            <person name="Fujikawa T."/>
            <person name="Satou M."/>
        </authorList>
    </citation>
    <scope>NUCLEOTIDE SEQUENCE [LARGE SCALE GENOMIC DNA]</scope>
    <source>
        <strain evidence="1 2">MAFF 301381</strain>
    </source>
</reference>
<gene>
    <name evidence="1" type="ORF">JWR99_11575</name>
</gene>
<organism evidence="1 2">
    <name type="scientific">Pseudomonas lactucae</name>
    <dbReference type="NCBI Taxonomy" id="2813360"/>
    <lineage>
        <taxon>Bacteria</taxon>
        <taxon>Pseudomonadati</taxon>
        <taxon>Pseudomonadota</taxon>
        <taxon>Gammaproteobacteria</taxon>
        <taxon>Pseudomonadales</taxon>
        <taxon>Pseudomonadaceae</taxon>
        <taxon>Pseudomonas</taxon>
    </lineage>
</organism>
<sequence>MKIQITHIHEYQNALHVKFHSLLGDGIAQWDGLAPNIGEDLDVELDMDEVFSWQTNIMLSSDRTPSISTLDSVTRIIAELIESTDDEFKALHLGNSIILIELDKPLPNKSGFVEVSTTKIRLYPTHI</sequence>
<evidence type="ECO:0000313" key="1">
    <source>
        <dbReference type="EMBL" id="MBN2976565.1"/>
    </source>
</evidence>
<dbReference type="AlphaFoldDB" id="A0A9X1C5Z9"/>
<dbReference type="RefSeq" id="WP_205491124.1">
    <property type="nucleotide sequence ID" value="NZ_JAFHKI010000121.1"/>
</dbReference>
<dbReference type="EMBL" id="JAFHKJ010000046">
    <property type="protein sequence ID" value="MBN2976565.1"/>
    <property type="molecule type" value="Genomic_DNA"/>
</dbReference>
<dbReference type="Proteomes" id="UP001154860">
    <property type="component" value="Unassembled WGS sequence"/>
</dbReference>
<reference evidence="1 2" key="1">
    <citation type="journal article" date="2021" name="Int. J. Syst. Evol. Microbiol.">
        <title>Pseudomonas lactucae sp. nov., a pathogen causing bacterial rot of lettuce in Japan.</title>
        <authorList>
            <person name="Sawada H."/>
            <person name="Fujikawa T."/>
            <person name="Satou M."/>
        </authorList>
    </citation>
    <scope>NUCLEOTIDE SEQUENCE [LARGE SCALE GENOMIC DNA]</scope>
    <source>
        <strain evidence="1 2">MAFF 301381</strain>
    </source>
</reference>
<comment type="caution">
    <text evidence="1">The sequence shown here is derived from an EMBL/GenBank/DDBJ whole genome shotgun (WGS) entry which is preliminary data.</text>
</comment>
<keyword evidence="2" id="KW-1185">Reference proteome</keyword>
<name>A0A9X1C5Z9_9PSED</name>
<proteinExistence type="predicted"/>
<protein>
    <submittedName>
        <fullName evidence="1">Uncharacterized protein</fullName>
    </submittedName>
</protein>